<proteinExistence type="predicted"/>
<dbReference type="Pfam" id="PF02230">
    <property type="entry name" value="Abhydrolase_2"/>
    <property type="match status" value="1"/>
</dbReference>
<accession>A0A4R5AMZ6</accession>
<evidence type="ECO:0000256" key="3">
    <source>
        <dbReference type="SAM" id="SignalP"/>
    </source>
</evidence>
<dbReference type="OrthoDB" id="9764953at2"/>
<feature type="domain" description="Esterase Ig-like N-terminal" evidence="5">
    <location>
        <begin position="43"/>
        <end position="172"/>
    </location>
</feature>
<protein>
    <recommendedName>
        <fullName evidence="8">Esterase Ig-like N-terminal domain-containing protein</fullName>
    </recommendedName>
</protein>
<name>A0A4R5AMZ6_9ACTN</name>
<keyword evidence="1 3" id="KW-0732">Signal</keyword>
<dbReference type="InterPro" id="IPR041172">
    <property type="entry name" value="EstA_Ig-like_N"/>
</dbReference>
<dbReference type="Gene3D" id="3.40.50.1820">
    <property type="entry name" value="alpha/beta hydrolase"/>
    <property type="match status" value="1"/>
</dbReference>
<evidence type="ECO:0000256" key="1">
    <source>
        <dbReference type="ARBA" id="ARBA00022729"/>
    </source>
</evidence>
<dbReference type="SUPFAM" id="SSF53474">
    <property type="entry name" value="alpha/beta-Hydrolases"/>
    <property type="match status" value="1"/>
</dbReference>
<dbReference type="InterPro" id="IPR003140">
    <property type="entry name" value="PLipase/COase/thioEstase"/>
</dbReference>
<evidence type="ECO:0000259" key="4">
    <source>
        <dbReference type="Pfam" id="PF02230"/>
    </source>
</evidence>
<reference evidence="6 7" key="1">
    <citation type="submission" date="2019-02" db="EMBL/GenBank/DDBJ databases">
        <title>Draft genome sequences of novel Actinobacteria.</title>
        <authorList>
            <person name="Sahin N."/>
            <person name="Ay H."/>
            <person name="Saygin H."/>
        </authorList>
    </citation>
    <scope>NUCLEOTIDE SEQUENCE [LARGE SCALE GENOMIC DNA]</scope>
    <source>
        <strain evidence="6 7">8K307</strain>
    </source>
</reference>
<dbReference type="InterPro" id="IPR050955">
    <property type="entry name" value="Plant_Biomass_Hydrol_Est"/>
</dbReference>
<keyword evidence="7" id="KW-1185">Reference proteome</keyword>
<gene>
    <name evidence="6" type="ORF">E1262_00925</name>
</gene>
<feature type="signal peptide" evidence="3">
    <location>
        <begin position="1"/>
        <end position="28"/>
    </location>
</feature>
<dbReference type="InterPro" id="IPR029058">
    <property type="entry name" value="AB_hydrolase_fold"/>
</dbReference>
<keyword evidence="2" id="KW-0378">Hydrolase</keyword>
<feature type="chain" id="PRO_5020540049" description="Esterase Ig-like N-terminal domain-containing protein" evidence="3">
    <location>
        <begin position="29"/>
        <end position="439"/>
    </location>
</feature>
<evidence type="ECO:0008006" key="8">
    <source>
        <dbReference type="Google" id="ProtNLM"/>
    </source>
</evidence>
<dbReference type="AlphaFoldDB" id="A0A4R5AMZ6"/>
<evidence type="ECO:0000259" key="5">
    <source>
        <dbReference type="Pfam" id="PF18435"/>
    </source>
</evidence>
<dbReference type="PANTHER" id="PTHR43037">
    <property type="entry name" value="UNNAMED PRODUCT-RELATED"/>
    <property type="match status" value="1"/>
</dbReference>
<comment type="caution">
    <text evidence="6">The sequence shown here is derived from an EMBL/GenBank/DDBJ whole genome shotgun (WGS) entry which is preliminary data.</text>
</comment>
<dbReference type="GO" id="GO:0016787">
    <property type="term" value="F:hydrolase activity"/>
    <property type="evidence" value="ECO:0007669"/>
    <property type="project" value="UniProtKB-KW"/>
</dbReference>
<feature type="domain" description="Phospholipase/carboxylesterase/thioesterase" evidence="4">
    <location>
        <begin position="290"/>
        <end position="389"/>
    </location>
</feature>
<evidence type="ECO:0000313" key="7">
    <source>
        <dbReference type="Proteomes" id="UP000295217"/>
    </source>
</evidence>
<dbReference type="Gene3D" id="2.60.40.2180">
    <property type="match status" value="1"/>
</dbReference>
<evidence type="ECO:0000256" key="2">
    <source>
        <dbReference type="ARBA" id="ARBA00022801"/>
    </source>
</evidence>
<dbReference type="PANTHER" id="PTHR43037:SF5">
    <property type="entry name" value="FERULOYL ESTERASE"/>
    <property type="match status" value="1"/>
</dbReference>
<sequence length="439" mass="47133">MTVCIRRLALAIATAAVLAATPSAVASAADPTHDRPGRGIQGATAITEVYTFGQKVAAVAVEYAAPVNPRTLDLDTFTVSDSPYNFRFDPLEDLQRREDRTVTRIYTNDAPALDPGGVSEHGRYVIVELDPGDRGGNTVIRSTCSGFLCYEKINTDLPAEVVQNEDVYAAYGRPGAGHGRGPLLGAGGPTRYGLTGDPVNLLADDFHHESHLHSGTVLPYAFHLPADYDPARDYPLVVVLPGWGSGYNGENRGVQVAVDISATAWLQPEWTGTDEDVIVLTPQNPRVSTDAQSAAVVALVRSFMEQYSVDTERVYVQGFSMGTALAYDAMADHPGLFAGALITAGFGVSPDQAARIAMARTPIWITHGTSDPVLPVANGRTSTQRLRSAYVAAGAEPAEAENLIRYTEFPDEAYSLPDYHAVVGPTYEDPSILRWLLQQ</sequence>
<dbReference type="RefSeq" id="WP_132101150.1">
    <property type="nucleotide sequence ID" value="NZ_SMLB01000001.1"/>
</dbReference>
<dbReference type="Pfam" id="PF18435">
    <property type="entry name" value="EstA_Ig_like"/>
    <property type="match status" value="1"/>
</dbReference>
<organism evidence="6 7">
    <name type="scientific">Jiangella aurantiaca</name>
    <dbReference type="NCBI Taxonomy" id="2530373"/>
    <lineage>
        <taxon>Bacteria</taxon>
        <taxon>Bacillati</taxon>
        <taxon>Actinomycetota</taxon>
        <taxon>Actinomycetes</taxon>
        <taxon>Jiangellales</taxon>
        <taxon>Jiangellaceae</taxon>
        <taxon>Jiangella</taxon>
    </lineage>
</organism>
<dbReference type="EMBL" id="SMLB01000001">
    <property type="protein sequence ID" value="TDD73080.1"/>
    <property type="molecule type" value="Genomic_DNA"/>
</dbReference>
<evidence type="ECO:0000313" key="6">
    <source>
        <dbReference type="EMBL" id="TDD73080.1"/>
    </source>
</evidence>
<dbReference type="Proteomes" id="UP000295217">
    <property type="component" value="Unassembled WGS sequence"/>
</dbReference>